<accession>A0A413DM24</accession>
<reference evidence="3 5" key="3">
    <citation type="submission" date="2019-09" db="EMBL/GenBank/DDBJ databases">
        <title>Strain-level analysis of Eubacterium rectale using genomes from metagenomes.</title>
        <authorList>
            <person name="Karcher N."/>
            <person name="Segata N."/>
        </authorList>
    </citation>
    <scope>NUCLEOTIDE SEQUENCE [LARGE SCALE GENOMIC DNA]</scope>
    <source>
        <strain evidence="3 5">L2-21</strain>
    </source>
</reference>
<gene>
    <name evidence="2" type="ORF">DWV45_08115</name>
    <name evidence="3" type="ORF">FYL37_09410</name>
</gene>
<organism evidence="2 4">
    <name type="scientific">Agathobacter rectalis</name>
    <dbReference type="NCBI Taxonomy" id="39491"/>
    <lineage>
        <taxon>Bacteria</taxon>
        <taxon>Bacillati</taxon>
        <taxon>Bacillota</taxon>
        <taxon>Clostridia</taxon>
        <taxon>Lachnospirales</taxon>
        <taxon>Lachnospiraceae</taxon>
        <taxon>Agathobacter</taxon>
    </lineage>
</organism>
<evidence type="ECO:0000313" key="2">
    <source>
        <dbReference type="EMBL" id="RGW87384.1"/>
    </source>
</evidence>
<keyword evidence="1" id="KW-0472">Membrane</keyword>
<proteinExistence type="predicted"/>
<keyword evidence="1" id="KW-0812">Transmembrane</keyword>
<comment type="caution">
    <text evidence="2">The sequence shown here is derived from an EMBL/GenBank/DDBJ whole genome shotgun (WGS) entry which is preliminary data.</text>
</comment>
<keyword evidence="1" id="KW-1133">Transmembrane helix</keyword>
<dbReference type="EMBL" id="VSTG01000011">
    <property type="protein sequence ID" value="TYL57521.1"/>
    <property type="molecule type" value="Genomic_DNA"/>
</dbReference>
<name>A0A413DM24_9FIRM</name>
<dbReference type="AlphaFoldDB" id="A0A413DM24"/>
<protein>
    <submittedName>
        <fullName evidence="2">Uncharacterized protein</fullName>
    </submittedName>
</protein>
<evidence type="ECO:0000313" key="4">
    <source>
        <dbReference type="Proteomes" id="UP000283683"/>
    </source>
</evidence>
<feature type="transmembrane region" description="Helical" evidence="1">
    <location>
        <begin position="35"/>
        <end position="61"/>
    </location>
</feature>
<evidence type="ECO:0000313" key="5">
    <source>
        <dbReference type="Proteomes" id="UP000324325"/>
    </source>
</evidence>
<sequence length="77" mass="8015">MYDLVKTFHFSKSNATKIYNALRSSTSSLSSASSLAGTIAAVIPELAAAAPVLALISVGAGTITRQLKKGKTAFVNW</sequence>
<evidence type="ECO:0000313" key="3">
    <source>
        <dbReference type="EMBL" id="TYL57521.1"/>
    </source>
</evidence>
<reference evidence="3 5" key="2">
    <citation type="submission" date="2019-08" db="EMBL/GenBank/DDBJ databases">
        <authorList>
            <person name="Duncan S."/>
            <person name="Walker A."/>
        </authorList>
    </citation>
    <scope>NUCLEOTIDE SEQUENCE [LARGE SCALE GENOMIC DNA]</scope>
    <source>
        <strain evidence="3 5">L2-21</strain>
    </source>
</reference>
<reference evidence="2 4" key="1">
    <citation type="submission" date="2018-08" db="EMBL/GenBank/DDBJ databases">
        <title>A genome reference for cultivated species of the human gut microbiota.</title>
        <authorList>
            <person name="Zou Y."/>
            <person name="Xue W."/>
            <person name="Luo G."/>
        </authorList>
    </citation>
    <scope>NUCLEOTIDE SEQUENCE [LARGE SCALE GENOMIC DNA]</scope>
    <source>
        <strain evidence="2 4">AF06-19</strain>
    </source>
</reference>
<dbReference type="Proteomes" id="UP000283683">
    <property type="component" value="Unassembled WGS sequence"/>
</dbReference>
<evidence type="ECO:0000256" key="1">
    <source>
        <dbReference type="SAM" id="Phobius"/>
    </source>
</evidence>
<dbReference type="EMBL" id="QSAZ01000006">
    <property type="protein sequence ID" value="RGW87384.1"/>
    <property type="molecule type" value="Genomic_DNA"/>
</dbReference>
<dbReference type="RefSeq" id="WP_118326770.1">
    <property type="nucleotide sequence ID" value="NZ_QSAZ01000006.1"/>
</dbReference>
<dbReference type="Proteomes" id="UP000324325">
    <property type="component" value="Unassembled WGS sequence"/>
</dbReference>